<protein>
    <submittedName>
        <fullName evidence="2">Uncharacterized protein</fullName>
    </submittedName>
</protein>
<evidence type="ECO:0000313" key="2">
    <source>
        <dbReference type="EMBL" id="TDS13009.1"/>
    </source>
</evidence>
<sequence>MLVKAAFSVVDGVSTYTGVNVRAAIVHINSGLKLILSAATSSSVVIVFLSLTMMLLIVAIMCSAITKVAL</sequence>
<evidence type="ECO:0000313" key="3">
    <source>
        <dbReference type="Proteomes" id="UP000294752"/>
    </source>
</evidence>
<dbReference type="EMBL" id="SNZV01000005">
    <property type="protein sequence ID" value="TDS13009.1"/>
    <property type="molecule type" value="Genomic_DNA"/>
</dbReference>
<name>A0A4R7CWX3_9SPHI</name>
<keyword evidence="3" id="KW-1185">Reference proteome</keyword>
<gene>
    <name evidence="2" type="ORF">B0I21_105141</name>
</gene>
<proteinExistence type="predicted"/>
<organism evidence="2 3">
    <name type="scientific">Sphingobacterium paludis</name>
    <dbReference type="NCBI Taxonomy" id="1476465"/>
    <lineage>
        <taxon>Bacteria</taxon>
        <taxon>Pseudomonadati</taxon>
        <taxon>Bacteroidota</taxon>
        <taxon>Sphingobacteriia</taxon>
        <taxon>Sphingobacteriales</taxon>
        <taxon>Sphingobacteriaceae</taxon>
        <taxon>Sphingobacterium</taxon>
    </lineage>
</organism>
<keyword evidence="1" id="KW-0472">Membrane</keyword>
<dbReference type="AlphaFoldDB" id="A0A4R7CWX3"/>
<comment type="caution">
    <text evidence="2">The sequence shown here is derived from an EMBL/GenBank/DDBJ whole genome shotgun (WGS) entry which is preliminary data.</text>
</comment>
<reference evidence="2 3" key="1">
    <citation type="submission" date="2019-03" db="EMBL/GenBank/DDBJ databases">
        <title>Genomic Encyclopedia of Type Strains, Phase III (KMG-III): the genomes of soil and plant-associated and newly described type strains.</title>
        <authorList>
            <person name="Whitman W."/>
        </authorList>
    </citation>
    <scope>NUCLEOTIDE SEQUENCE [LARGE SCALE GENOMIC DNA]</scope>
    <source>
        <strain evidence="2 3">CGMCC 1.12801</strain>
    </source>
</reference>
<feature type="transmembrane region" description="Helical" evidence="1">
    <location>
        <begin position="44"/>
        <end position="65"/>
    </location>
</feature>
<keyword evidence="1" id="KW-0812">Transmembrane</keyword>
<accession>A0A4R7CWX3</accession>
<dbReference type="Proteomes" id="UP000294752">
    <property type="component" value="Unassembled WGS sequence"/>
</dbReference>
<keyword evidence="1" id="KW-1133">Transmembrane helix</keyword>
<evidence type="ECO:0000256" key="1">
    <source>
        <dbReference type="SAM" id="Phobius"/>
    </source>
</evidence>